<dbReference type="Pfam" id="PF13692">
    <property type="entry name" value="Glyco_trans_1_4"/>
    <property type="match status" value="1"/>
</dbReference>
<dbReference type="CDD" id="cd00761">
    <property type="entry name" value="Glyco_tranf_GTA_type"/>
    <property type="match status" value="1"/>
</dbReference>
<dbReference type="Proteomes" id="UP001256711">
    <property type="component" value="Unassembled WGS sequence"/>
</dbReference>
<dbReference type="Gene3D" id="1.20.5.340">
    <property type="match status" value="1"/>
</dbReference>
<dbReference type="SUPFAM" id="SSF53756">
    <property type="entry name" value="UDP-Glycosyltransferase/glycogen phosphorylase"/>
    <property type="match status" value="1"/>
</dbReference>
<dbReference type="Pfam" id="PF05045">
    <property type="entry name" value="RgpF"/>
    <property type="match status" value="1"/>
</dbReference>
<dbReference type="GO" id="GO:0016758">
    <property type="term" value="F:hexosyltransferase activity"/>
    <property type="evidence" value="ECO:0007669"/>
    <property type="project" value="UniProtKB-ARBA"/>
</dbReference>
<feature type="domain" description="Glycosyltransferase 2-like" evidence="2">
    <location>
        <begin position="6"/>
        <end position="134"/>
    </location>
</feature>
<proteinExistence type="predicted"/>
<accession>A0AAW8TXI9</accession>
<organism evidence="3 4">
    <name type="scientific">Enterococcus asini</name>
    <dbReference type="NCBI Taxonomy" id="57732"/>
    <lineage>
        <taxon>Bacteria</taxon>
        <taxon>Bacillati</taxon>
        <taxon>Bacillota</taxon>
        <taxon>Bacilli</taxon>
        <taxon>Lactobacillales</taxon>
        <taxon>Enterococcaceae</taxon>
        <taxon>Enterococcus</taxon>
    </lineage>
</organism>
<dbReference type="Pfam" id="PF00535">
    <property type="entry name" value="Glycos_transf_2"/>
    <property type="match status" value="1"/>
</dbReference>
<dbReference type="InterPro" id="IPR029044">
    <property type="entry name" value="Nucleotide-diphossugar_trans"/>
</dbReference>
<evidence type="ECO:0000313" key="4">
    <source>
        <dbReference type="Proteomes" id="UP001256711"/>
    </source>
</evidence>
<dbReference type="PANTHER" id="PTHR22916:SF3">
    <property type="entry name" value="UDP-GLCNAC:BETAGAL BETA-1,3-N-ACETYLGLUCOSAMINYLTRANSFERASE-LIKE PROTEIN 1"/>
    <property type="match status" value="1"/>
</dbReference>
<dbReference type="Gene3D" id="3.90.550.10">
    <property type="entry name" value="Spore Coat Polysaccharide Biosynthesis Protein SpsA, Chain A"/>
    <property type="match status" value="1"/>
</dbReference>
<keyword evidence="1" id="KW-0175">Coiled coil</keyword>
<dbReference type="InterPro" id="IPR007739">
    <property type="entry name" value="RgpF"/>
</dbReference>
<dbReference type="RefSeq" id="WP_270596622.1">
    <property type="nucleotide sequence ID" value="NZ_JAQESC010000001.1"/>
</dbReference>
<evidence type="ECO:0000313" key="3">
    <source>
        <dbReference type="EMBL" id="MDT2809391.1"/>
    </source>
</evidence>
<reference evidence="3" key="1">
    <citation type="submission" date="2023-03" db="EMBL/GenBank/DDBJ databases">
        <authorList>
            <person name="Shen W."/>
            <person name="Cai J."/>
        </authorList>
    </citation>
    <scope>NUCLEOTIDE SEQUENCE</scope>
    <source>
        <strain evidence="3">B226-2</strain>
    </source>
</reference>
<evidence type="ECO:0000259" key="2">
    <source>
        <dbReference type="Pfam" id="PF00535"/>
    </source>
</evidence>
<feature type="coiled-coil region" evidence="1">
    <location>
        <begin position="279"/>
        <end position="327"/>
    </location>
</feature>
<evidence type="ECO:0000256" key="1">
    <source>
        <dbReference type="SAM" id="Coils"/>
    </source>
</evidence>
<sequence length="1038" mass="119625">MSSLVSVVVTVYNHEKYIEQCLNSVFQQTYKNIELIVINDGSTDKSEEIIEHTLLSSPFTHKYIHQENKGLVAARNSAFQFIKGEFVLFVDSDNFLDAEYIEVLITKLNVTGGDIAYCDLYDPEQQTIFMKSHEYSLETILLSNYIDSCSLVRTKVIGDTRYDTALNREKLEDYDFFLQLIINQGANPIYCPETKLNYRVLDDSISRKGNNAKEAYYYEVYLYILKKFLQPKNEKVFDAIKKTVLHLESRLSELIAHLGDVTDYVHNLEDTRDSQAGQISNLTTNINELKNCLNALDMEKKTVEANFVKLETEMNQLKKDLITSKNQIEEYSIINQELLNQKNQILNSKSYRIGNNIVKPAKLLVKIARNPKEIKPFLGRVKRYIGRITLPYRHPQKKILQFIRNAKRRKNNYDDPSRVLVYVIYESQTKLQEYKVIFLEALAEISDKVLIVVNGHLNDEDRIRLDKFGEVVFRENAGYDTAGFRYGIQHLGLNTLSKYDELVLVNDTNVGPFGDLKNVFKQMAKKKVDFWGITYGEAQPDFTGYNKYKYIPVHLQSFFLVIEKSMFTSAKFFEYWDSLKDTNSRNKAIGRHETVFTTHFENLGFTHSAITEDNSDSGIYIHPMRMLRAGVPLVKYTAFANYDNDKFAWQGLIRQTEVPEVLDYIANETDYPMSVINDIMWDVKNTKHEEHILIIDGVENVIPQLTKYRVDNKVEQLESLGFKVWKINASSFQMGYAEHASHIIIYRAPYSDNLGFLCQLAKKYHKPVLYDIDDLVIDTKYTDQLTYTNQISDEEKRDYDAGVNSYGAMLKMCDGAITTTGTLRKELTNYKNLVLLNRNLASKELVEISSAHLHKHIEGTNSIIRIGYFSGSITHNENFELVRPSLIKLLKDFANVELHLVGHLDIPDEFSEFGHQIVTHSFVEWRDLPELISKVDINIAPLVDSVFNRAKSEIKWIEAALVNVPTVASDLGAFKEMIEPNITGVLVKDDWYGELKKMVLDSSFRSEIAENARHFVLENCTTKKNEDDLTLYLGSNKK</sequence>
<dbReference type="EMBL" id="JARQBJ010000001">
    <property type="protein sequence ID" value="MDT2809391.1"/>
    <property type="molecule type" value="Genomic_DNA"/>
</dbReference>
<dbReference type="SUPFAM" id="SSF53448">
    <property type="entry name" value="Nucleotide-diphospho-sugar transferases"/>
    <property type="match status" value="1"/>
</dbReference>
<dbReference type="Gene3D" id="3.40.50.2000">
    <property type="entry name" value="Glycogen Phosphorylase B"/>
    <property type="match status" value="1"/>
</dbReference>
<dbReference type="InterPro" id="IPR001173">
    <property type="entry name" value="Glyco_trans_2-like"/>
</dbReference>
<protein>
    <submittedName>
        <fullName evidence="3">Rhamnan synthesis F family protein</fullName>
    </submittedName>
</protein>
<dbReference type="PANTHER" id="PTHR22916">
    <property type="entry name" value="GLYCOSYLTRANSFERASE"/>
    <property type="match status" value="1"/>
</dbReference>
<gene>
    <name evidence="3" type="ORF">P7H43_02630</name>
</gene>
<comment type="caution">
    <text evidence="3">The sequence shown here is derived from an EMBL/GenBank/DDBJ whole genome shotgun (WGS) entry which is preliminary data.</text>
</comment>
<name>A0AAW8TXI9_9ENTE</name>
<dbReference type="AlphaFoldDB" id="A0AAW8TXI9"/>